<protein>
    <submittedName>
        <fullName evidence="3">ATPase</fullName>
    </submittedName>
</protein>
<dbReference type="Pfam" id="PF00004">
    <property type="entry name" value="AAA"/>
    <property type="match status" value="1"/>
</dbReference>
<dbReference type="InterPro" id="IPR056599">
    <property type="entry name" value="AAA_lid_fung"/>
</dbReference>
<name>A0ABR1QQ23_9PEZI</name>
<dbReference type="Proteomes" id="UP001391051">
    <property type="component" value="Unassembled WGS sequence"/>
</dbReference>
<reference evidence="3 4" key="1">
    <citation type="submission" date="2023-01" db="EMBL/GenBank/DDBJ databases">
        <title>Analysis of 21 Apiospora genomes using comparative genomics revels a genus with tremendous synthesis potential of carbohydrate active enzymes and secondary metabolites.</title>
        <authorList>
            <person name="Sorensen T."/>
        </authorList>
    </citation>
    <scope>NUCLEOTIDE SEQUENCE [LARGE SCALE GENOMIC DNA]</scope>
    <source>
        <strain evidence="3 4">CBS 24483</strain>
    </source>
</reference>
<feature type="region of interest" description="Disordered" evidence="1">
    <location>
        <begin position="1"/>
        <end position="27"/>
    </location>
</feature>
<dbReference type="InterPro" id="IPR003959">
    <property type="entry name" value="ATPase_AAA_core"/>
</dbReference>
<dbReference type="InterPro" id="IPR054289">
    <property type="entry name" value="DUF7025"/>
</dbReference>
<evidence type="ECO:0000313" key="4">
    <source>
        <dbReference type="Proteomes" id="UP001391051"/>
    </source>
</evidence>
<proteinExistence type="predicted"/>
<dbReference type="InterPro" id="IPR003593">
    <property type="entry name" value="AAA+_ATPase"/>
</dbReference>
<dbReference type="PANTHER" id="PTHR46411">
    <property type="entry name" value="FAMILY ATPASE, PUTATIVE-RELATED"/>
    <property type="match status" value="1"/>
</dbReference>
<keyword evidence="4" id="KW-1185">Reference proteome</keyword>
<organism evidence="3 4">
    <name type="scientific">Apiospora aurea</name>
    <dbReference type="NCBI Taxonomy" id="335848"/>
    <lineage>
        <taxon>Eukaryota</taxon>
        <taxon>Fungi</taxon>
        <taxon>Dikarya</taxon>
        <taxon>Ascomycota</taxon>
        <taxon>Pezizomycotina</taxon>
        <taxon>Sordariomycetes</taxon>
        <taxon>Xylariomycetidae</taxon>
        <taxon>Amphisphaeriales</taxon>
        <taxon>Apiosporaceae</taxon>
        <taxon>Apiospora</taxon>
    </lineage>
</organism>
<dbReference type="PANTHER" id="PTHR46411:SF2">
    <property type="entry name" value="AAA+ ATPASE DOMAIN-CONTAINING PROTEIN"/>
    <property type="match status" value="1"/>
</dbReference>
<dbReference type="Pfam" id="PF23232">
    <property type="entry name" value="AAA_lid_13"/>
    <property type="match status" value="1"/>
</dbReference>
<dbReference type="SUPFAM" id="SSF52540">
    <property type="entry name" value="P-loop containing nucleoside triphosphate hydrolases"/>
    <property type="match status" value="1"/>
</dbReference>
<feature type="region of interest" description="Disordered" evidence="1">
    <location>
        <begin position="819"/>
        <end position="844"/>
    </location>
</feature>
<dbReference type="RefSeq" id="XP_066704086.1">
    <property type="nucleotide sequence ID" value="XM_066839022.1"/>
</dbReference>
<sequence length="844" mass="94947">MDDASDTDSVVSYEEINPRPKSQAQEGIGAFKLKEERNIEKLRSLVLQNGEANTELAEGDVPDICYVLQYKGIGGRVHDVCRSSSPIDVPLGVGESPKQVSEKSKPILEIITKVSTTVTRNGGGGGYYPPPDHPPRQSMYDRGDPYSEYHGPHTAQYGDDDNLELKIASIEQTSMVIYSPYLINALKAVVEYYPGNSGFLGDTVTINAPYRLVYHHMTALRHYRDHQPATHDEEYASLTKRHINVLVDYINETLGARIEAEHQRHASSPPKALYKNLWMLYTPGEVVYARHENSSNEWAPFVVSRCDSGKDDYARVDCWNLTFSNGEFIRTTDEFVIDQFTDEAAISSLSVIPARFFRGEDGDEDPEDVEYRNVQLGKLTWELAKGPAYMTYDGNLVDTNSNYDYGRPSNVNAAGYMSGRVVVDCDGYNRYGHGANAPPSPGLSPVRMPRPPRHGCHPQEVMNLRHPPRGRDPLPSFAACCGCAACKKEDDGRPSIFGREFESARPVSDDAPTSDLYYLVLTKTVTGFILGERRWGHFNVRYLQDIRYDKEAFKHLVLDEDIKLTIKALIGKFASDGQVTPWPKDFVKNKGQGRIFLLHGTPGVGKTATCESIAELANRPLLSLTSGDLSTNSLTVEKSLEYFLQLGERYGAMVLLDEADVYLEARRARDLARNGLVSIFLRALEYYRGVLFLTTNRVRAFDAAFTSRIHVALHYRSLTDADRQKIWVNSFERLERDSSGRVHVSVMAREYAYEAQEVLALAWNGREIRNAIQTAVALAETEALEEEDDSGAGRAEVTEKHLRAVVKMSRGFKNFMRRRQIQDDDVEQDDDSLDDPENYDQIYE</sequence>
<evidence type="ECO:0000256" key="1">
    <source>
        <dbReference type="SAM" id="MobiDB-lite"/>
    </source>
</evidence>
<evidence type="ECO:0000313" key="3">
    <source>
        <dbReference type="EMBL" id="KAK7961975.1"/>
    </source>
</evidence>
<dbReference type="Gene3D" id="3.40.50.300">
    <property type="entry name" value="P-loop containing nucleotide triphosphate hydrolases"/>
    <property type="match status" value="1"/>
</dbReference>
<dbReference type="GeneID" id="92072084"/>
<dbReference type="SMART" id="SM00382">
    <property type="entry name" value="AAA"/>
    <property type="match status" value="1"/>
</dbReference>
<accession>A0ABR1QQ23</accession>
<comment type="caution">
    <text evidence="3">The sequence shown here is derived from an EMBL/GenBank/DDBJ whole genome shotgun (WGS) entry which is preliminary data.</text>
</comment>
<gene>
    <name evidence="3" type="ORF">PG986_002800</name>
</gene>
<dbReference type="InterPro" id="IPR027417">
    <property type="entry name" value="P-loop_NTPase"/>
</dbReference>
<feature type="domain" description="AAA+ ATPase" evidence="2">
    <location>
        <begin position="592"/>
        <end position="719"/>
    </location>
</feature>
<evidence type="ECO:0000259" key="2">
    <source>
        <dbReference type="SMART" id="SM00382"/>
    </source>
</evidence>
<dbReference type="EMBL" id="JAQQWE010000002">
    <property type="protein sequence ID" value="KAK7961975.1"/>
    <property type="molecule type" value="Genomic_DNA"/>
</dbReference>
<dbReference type="Pfam" id="PF22942">
    <property type="entry name" value="DUF7025"/>
    <property type="match status" value="1"/>
</dbReference>
<feature type="compositionally biased region" description="Acidic residues" evidence="1">
    <location>
        <begin position="823"/>
        <end position="844"/>
    </location>
</feature>